<organism evidence="2 3">
    <name type="scientific">Thraustotheca clavata</name>
    <dbReference type="NCBI Taxonomy" id="74557"/>
    <lineage>
        <taxon>Eukaryota</taxon>
        <taxon>Sar</taxon>
        <taxon>Stramenopiles</taxon>
        <taxon>Oomycota</taxon>
        <taxon>Saprolegniomycetes</taxon>
        <taxon>Saprolegniales</taxon>
        <taxon>Achlyaceae</taxon>
        <taxon>Thraustotheca</taxon>
    </lineage>
</organism>
<keyword evidence="3" id="KW-1185">Reference proteome</keyword>
<reference evidence="2 3" key="1">
    <citation type="journal article" date="2014" name="Genome Biol. Evol.">
        <title>The secreted proteins of Achlya hypogyna and Thraustotheca clavata identify the ancestral oomycete secretome and reveal gene acquisitions by horizontal gene transfer.</title>
        <authorList>
            <person name="Misner I."/>
            <person name="Blouin N."/>
            <person name="Leonard G."/>
            <person name="Richards T.A."/>
            <person name="Lane C.E."/>
        </authorList>
    </citation>
    <scope>NUCLEOTIDE SEQUENCE [LARGE SCALE GENOMIC DNA]</scope>
    <source>
        <strain evidence="2 3">ATCC 34112</strain>
    </source>
</reference>
<keyword evidence="2" id="KW-0645">Protease</keyword>
<dbReference type="SMART" id="SM00228">
    <property type="entry name" value="PDZ"/>
    <property type="match status" value="2"/>
</dbReference>
<feature type="domain" description="PDZ" evidence="1">
    <location>
        <begin position="320"/>
        <end position="403"/>
    </location>
</feature>
<protein>
    <submittedName>
        <fullName evidence="2">Pro-apoptotic serine protease</fullName>
    </submittedName>
</protein>
<dbReference type="GO" id="GO:0006508">
    <property type="term" value="P:proteolysis"/>
    <property type="evidence" value="ECO:0007669"/>
    <property type="project" value="UniProtKB-KW"/>
</dbReference>
<evidence type="ECO:0000313" key="2">
    <source>
        <dbReference type="EMBL" id="OQR95789.1"/>
    </source>
</evidence>
<dbReference type="Proteomes" id="UP000243217">
    <property type="component" value="Unassembled WGS sequence"/>
</dbReference>
<dbReference type="AlphaFoldDB" id="A0A1V9ZCQ9"/>
<dbReference type="EMBL" id="JNBS01002033">
    <property type="protein sequence ID" value="OQR95789.1"/>
    <property type="molecule type" value="Genomic_DNA"/>
</dbReference>
<dbReference type="PANTHER" id="PTHR46366">
    <property type="entry name" value="PRO-APOPTOTIC SERINE PROTEASE NMA111"/>
    <property type="match status" value="1"/>
</dbReference>
<dbReference type="GO" id="GO:0008233">
    <property type="term" value="F:peptidase activity"/>
    <property type="evidence" value="ECO:0007669"/>
    <property type="project" value="UniProtKB-KW"/>
</dbReference>
<dbReference type="Pfam" id="PF12812">
    <property type="entry name" value="PDZ_1"/>
    <property type="match status" value="1"/>
</dbReference>
<name>A0A1V9ZCQ9_9STRA</name>
<dbReference type="Gene3D" id="2.30.42.10">
    <property type="match status" value="2"/>
</dbReference>
<dbReference type="InterPro" id="IPR001478">
    <property type="entry name" value="PDZ"/>
</dbReference>
<dbReference type="InterPro" id="IPR009003">
    <property type="entry name" value="Peptidase_S1_PA"/>
</dbReference>
<dbReference type="PANTHER" id="PTHR46366:SF1">
    <property type="entry name" value="PDZ DOMAIN-CONTAINING PROTEIN C1685.05"/>
    <property type="match status" value="1"/>
</dbReference>
<dbReference type="OrthoDB" id="4217619at2759"/>
<dbReference type="InterPro" id="IPR036034">
    <property type="entry name" value="PDZ_sf"/>
</dbReference>
<feature type="domain" description="PDZ" evidence="1">
    <location>
        <begin position="222"/>
        <end position="298"/>
    </location>
</feature>
<sequence length="441" mass="48698">MVAFDIPCMIDGISSSSYNGVGIVIDASKGLVLVDQNTVPIALGDVVVTVAASIETPAKVLFVHPVHNFSIIQYDPALLGDTRLESAELSDEVLQVGDQVDFVGLTSTWTVVAMKSLVTKIDRLVLRDFQPPRYKASNVEVIHFDRITKSVGGIFVDSRGLVTALWLSFSYQDEGGRREVFRGLSVEVIREVVNMAHSTGVPRSVTVLPIQLYTYPLSKARAGLGLSPHWIRQLEQCYGDKRQVLAIKRCSAGSDAAAQLQSGDLLLSIDGNVVAKDFDVELLCMKKPQVSLVILREQKELTLTVSTMELSGWGTSRVITWCGLVIQEPHYAVVNLGYLPEEGGGVYCSRWCYGSPAHKYGLRATMWIVQVNNEPTPTLDAFIKVVENLQNGASVRMKTIALNTKPKVLTLKTDYHYWPTVELCRDPNSGDWEYVFHPNKP</sequence>
<dbReference type="SUPFAM" id="SSF50156">
    <property type="entry name" value="PDZ domain-like"/>
    <property type="match status" value="2"/>
</dbReference>
<keyword evidence="2" id="KW-0378">Hydrolase</keyword>
<dbReference type="SUPFAM" id="SSF50494">
    <property type="entry name" value="Trypsin-like serine proteases"/>
    <property type="match status" value="1"/>
</dbReference>
<dbReference type="STRING" id="74557.A0A1V9ZCQ9"/>
<proteinExistence type="predicted"/>
<accession>A0A1V9ZCQ9</accession>
<gene>
    <name evidence="2" type="ORF">THRCLA_22070</name>
</gene>
<comment type="caution">
    <text evidence="2">The sequence shown here is derived from an EMBL/GenBank/DDBJ whole genome shotgun (WGS) entry which is preliminary data.</text>
</comment>
<dbReference type="InterPro" id="IPR025926">
    <property type="entry name" value="PDZ-like_dom"/>
</dbReference>
<evidence type="ECO:0000313" key="3">
    <source>
        <dbReference type="Proteomes" id="UP000243217"/>
    </source>
</evidence>
<evidence type="ECO:0000259" key="1">
    <source>
        <dbReference type="SMART" id="SM00228"/>
    </source>
</evidence>